<evidence type="ECO:0000256" key="15">
    <source>
        <dbReference type="ARBA" id="ARBA00048238"/>
    </source>
</evidence>
<feature type="binding site" evidence="18">
    <location>
        <position position="130"/>
    </location>
    <ligand>
        <name>K(+)</name>
        <dbReference type="ChEBI" id="CHEBI:29103"/>
    </ligand>
</feature>
<reference evidence="22 23" key="1">
    <citation type="submission" date="2020-04" db="EMBL/GenBank/DDBJ databases">
        <authorList>
            <person name="Zheng R.K."/>
            <person name="Sun C.M."/>
        </authorList>
    </citation>
    <scope>NUCLEOTIDE SEQUENCE [LARGE SCALE GENOMIC DNA]</scope>
    <source>
        <strain evidence="23">zrk29</strain>
    </source>
</reference>
<evidence type="ECO:0000259" key="20">
    <source>
        <dbReference type="PROSITE" id="PS51383"/>
    </source>
</evidence>
<comment type="function">
    <text evidence="17">Catalyzes the dehydration of the S-form of NAD(P)HX at the expense of ADP, which is converted to AMP. Together with NAD(P)HX epimerase, which catalyzes the epimerization of the S- and R-forms, the enzyme allows the repair of both epimers of NAD(P)HX, a damaged form of NAD(P)H that is a result of enzymatic or heat-dependent hydration.</text>
</comment>
<evidence type="ECO:0000256" key="19">
    <source>
        <dbReference type="PIRNR" id="PIRNR017184"/>
    </source>
</evidence>
<evidence type="ECO:0000256" key="12">
    <source>
        <dbReference type="ARBA" id="ARBA00023239"/>
    </source>
</evidence>
<dbReference type="GO" id="GO:0052856">
    <property type="term" value="F:NAD(P)HX epimerase activity"/>
    <property type="evidence" value="ECO:0007669"/>
    <property type="project" value="UniProtKB-UniRule"/>
</dbReference>
<dbReference type="EMBL" id="CP051151">
    <property type="protein sequence ID" value="QLY39933.1"/>
    <property type="molecule type" value="Genomic_DNA"/>
</dbReference>
<feature type="binding site" evidence="17">
    <location>
        <position position="424"/>
    </location>
    <ligand>
        <name>AMP</name>
        <dbReference type="ChEBI" id="CHEBI:456215"/>
    </ligand>
</feature>
<dbReference type="Gene3D" id="3.40.1190.20">
    <property type="match status" value="1"/>
</dbReference>
<feature type="domain" description="YjeF N-terminal" evidence="21">
    <location>
        <begin position="10"/>
        <end position="220"/>
    </location>
</feature>
<dbReference type="InterPro" id="IPR029056">
    <property type="entry name" value="Ribokinase-like"/>
</dbReference>
<dbReference type="Proteomes" id="UP000512167">
    <property type="component" value="Chromosome"/>
</dbReference>
<keyword evidence="5 18" id="KW-0479">Metal-binding</keyword>
<dbReference type="GO" id="GO:0047453">
    <property type="term" value="F:ATP-dependent NAD(P)H-hydrate dehydratase activity"/>
    <property type="evidence" value="ECO:0007669"/>
    <property type="project" value="TreeGrafter"/>
</dbReference>
<evidence type="ECO:0000256" key="13">
    <source>
        <dbReference type="ARBA" id="ARBA00023268"/>
    </source>
</evidence>
<feature type="binding site" evidence="18">
    <location>
        <begin position="60"/>
        <end position="64"/>
    </location>
    <ligand>
        <name>(6S)-NADPHX</name>
        <dbReference type="ChEBI" id="CHEBI:64076"/>
    </ligand>
</feature>
<feature type="binding site" evidence="17">
    <location>
        <position position="360"/>
    </location>
    <ligand>
        <name>(6S)-NADPHX</name>
        <dbReference type="ChEBI" id="CHEBI:64076"/>
    </ligand>
</feature>
<comment type="cofactor">
    <cofactor evidence="17">
        <name>Mg(2+)</name>
        <dbReference type="ChEBI" id="CHEBI:18420"/>
    </cofactor>
</comment>
<keyword evidence="11 18" id="KW-0413">Isomerase</keyword>
<comment type="function">
    <text evidence="18">Catalyzes the epimerization of the S- and R-forms of NAD(P)HX, a damaged form of NAD(P)H that is a result of enzymatic or heat-dependent hydration. This is a prerequisite for the S-specific NAD(P)H-hydrate dehydratase to allow the repair of both epimers of NAD(P)HX.</text>
</comment>
<dbReference type="HAMAP" id="MF_01966">
    <property type="entry name" value="NADHX_epimerase"/>
    <property type="match status" value="1"/>
</dbReference>
<feature type="binding site" evidence="17">
    <location>
        <position position="425"/>
    </location>
    <ligand>
        <name>(6S)-NADPHX</name>
        <dbReference type="ChEBI" id="CHEBI:64076"/>
    </ligand>
</feature>
<dbReference type="SUPFAM" id="SSF64153">
    <property type="entry name" value="YjeF N-terminal domain-like"/>
    <property type="match status" value="1"/>
</dbReference>
<feature type="binding site" evidence="18">
    <location>
        <position position="163"/>
    </location>
    <ligand>
        <name>(6S)-NADPHX</name>
        <dbReference type="ChEBI" id="CHEBI:64076"/>
    </ligand>
</feature>
<evidence type="ECO:0000256" key="1">
    <source>
        <dbReference type="ARBA" id="ARBA00000013"/>
    </source>
</evidence>
<comment type="similarity">
    <text evidence="4 19">In the C-terminal section; belongs to the NnrD/CARKD family.</text>
</comment>
<comment type="catalytic activity">
    <reaction evidence="16 17 19">
        <text>(6S)-NADPHX + ADP = AMP + phosphate + NADPH + H(+)</text>
        <dbReference type="Rhea" id="RHEA:32235"/>
        <dbReference type="ChEBI" id="CHEBI:15378"/>
        <dbReference type="ChEBI" id="CHEBI:43474"/>
        <dbReference type="ChEBI" id="CHEBI:57783"/>
        <dbReference type="ChEBI" id="CHEBI:64076"/>
        <dbReference type="ChEBI" id="CHEBI:456215"/>
        <dbReference type="ChEBI" id="CHEBI:456216"/>
        <dbReference type="EC" id="4.2.1.136"/>
    </reaction>
</comment>
<evidence type="ECO:0000256" key="4">
    <source>
        <dbReference type="ARBA" id="ARBA00009524"/>
    </source>
</evidence>
<proteinExistence type="inferred from homology"/>
<feature type="binding site" evidence="17">
    <location>
        <position position="313"/>
    </location>
    <ligand>
        <name>(6S)-NADPHX</name>
        <dbReference type="ChEBI" id="CHEBI:64076"/>
    </ligand>
</feature>
<gene>
    <name evidence="17" type="primary">nnrD</name>
    <name evidence="18" type="synonym">nnrE</name>
    <name evidence="22" type="ORF">HF295_03290</name>
</gene>
<evidence type="ECO:0000256" key="18">
    <source>
        <dbReference type="HAMAP-Rule" id="MF_01966"/>
    </source>
</evidence>
<feature type="binding site" evidence="18">
    <location>
        <position position="61"/>
    </location>
    <ligand>
        <name>K(+)</name>
        <dbReference type="ChEBI" id="CHEBI:29103"/>
    </ligand>
</feature>
<dbReference type="GO" id="GO:0046496">
    <property type="term" value="P:nicotinamide nucleotide metabolic process"/>
    <property type="evidence" value="ECO:0007669"/>
    <property type="project" value="UniProtKB-UniRule"/>
</dbReference>
<dbReference type="PIRSF" id="PIRSF017184">
    <property type="entry name" value="Nnr"/>
    <property type="match status" value="1"/>
</dbReference>
<evidence type="ECO:0000256" key="17">
    <source>
        <dbReference type="HAMAP-Rule" id="MF_01965"/>
    </source>
</evidence>
<feature type="binding site" evidence="18">
    <location>
        <position position="166"/>
    </location>
    <ligand>
        <name>K(+)</name>
        <dbReference type="ChEBI" id="CHEBI:29103"/>
    </ligand>
</feature>
<dbReference type="GO" id="GO:0110051">
    <property type="term" value="P:metabolite repair"/>
    <property type="evidence" value="ECO:0007669"/>
    <property type="project" value="TreeGrafter"/>
</dbReference>
<dbReference type="Gene3D" id="3.40.50.10260">
    <property type="entry name" value="YjeF N-terminal domain"/>
    <property type="match status" value="1"/>
</dbReference>
<evidence type="ECO:0000259" key="21">
    <source>
        <dbReference type="PROSITE" id="PS51385"/>
    </source>
</evidence>
<comment type="function">
    <text evidence="14 19">Bifunctional enzyme that catalyzes the epimerization of the S- and R-forms of NAD(P)HX and the dehydration of the S-form of NAD(P)HX at the expense of ADP, which is converted to AMP. This allows the repair of both epimers of NAD(P)HX, a damaged form of NAD(P)H that is a result of enzymatic or heat-dependent hydration.</text>
</comment>
<keyword evidence="9 18" id="KW-0630">Potassium</keyword>
<dbReference type="PROSITE" id="PS51383">
    <property type="entry name" value="YJEF_C_3"/>
    <property type="match status" value="1"/>
</dbReference>
<accession>A0A7L6N199</accession>
<dbReference type="PANTHER" id="PTHR12592">
    <property type="entry name" value="ATP-DEPENDENT (S)-NAD(P)H-HYDRATE DEHYDRATASE FAMILY MEMBER"/>
    <property type="match status" value="1"/>
</dbReference>
<evidence type="ECO:0000256" key="2">
    <source>
        <dbReference type="ARBA" id="ARBA00000909"/>
    </source>
</evidence>
<feature type="binding site" evidence="17">
    <location>
        <position position="261"/>
    </location>
    <ligand>
        <name>(6S)-NADPHX</name>
        <dbReference type="ChEBI" id="CHEBI:64076"/>
    </ligand>
</feature>
<keyword evidence="7 17" id="KW-0067">ATP-binding</keyword>
<evidence type="ECO:0000256" key="10">
    <source>
        <dbReference type="ARBA" id="ARBA00023027"/>
    </source>
</evidence>
<dbReference type="HAMAP" id="MF_01965">
    <property type="entry name" value="NADHX_dehydratase"/>
    <property type="match status" value="1"/>
</dbReference>
<dbReference type="GO" id="GO:0046872">
    <property type="term" value="F:metal ion binding"/>
    <property type="evidence" value="ECO:0007669"/>
    <property type="project" value="UniProtKB-UniRule"/>
</dbReference>
<dbReference type="KEGG" id="tbk:HF295_03290"/>
<dbReference type="EC" id="4.2.1.136" evidence="19"/>
<protein>
    <recommendedName>
        <fullName evidence="19">Bifunctional NAD(P)H-hydrate repair enzyme</fullName>
    </recommendedName>
    <alternativeName>
        <fullName evidence="19">Nicotinamide nucleotide repair protein</fullName>
    </alternativeName>
    <domain>
        <recommendedName>
            <fullName evidence="19">ADP-dependent (S)-NAD(P)H-hydrate dehydratase</fullName>
            <ecNumber evidence="19">4.2.1.136</ecNumber>
        </recommendedName>
        <alternativeName>
            <fullName evidence="19">ADP-dependent NAD(P)HX dehydratase</fullName>
        </alternativeName>
    </domain>
    <domain>
        <recommendedName>
            <fullName evidence="19">NAD(P)H-hydrate epimerase</fullName>
            <ecNumber evidence="19">5.1.99.6</ecNumber>
        </recommendedName>
    </domain>
</protein>
<evidence type="ECO:0000256" key="5">
    <source>
        <dbReference type="ARBA" id="ARBA00022723"/>
    </source>
</evidence>
<dbReference type="InterPro" id="IPR030677">
    <property type="entry name" value="Nnr"/>
</dbReference>
<dbReference type="Pfam" id="PF03853">
    <property type="entry name" value="YjeF_N"/>
    <property type="match status" value="1"/>
</dbReference>
<organism evidence="22 23">
    <name type="scientific">Hujiaoplasma nucleasis</name>
    <dbReference type="NCBI Taxonomy" id="2725268"/>
    <lineage>
        <taxon>Bacteria</taxon>
        <taxon>Bacillati</taxon>
        <taxon>Mycoplasmatota</taxon>
        <taxon>Mollicutes</taxon>
        <taxon>Candidatus Izemoplasmatales</taxon>
        <taxon>Hujiaoplasmataceae</taxon>
        <taxon>Hujiaoplasma</taxon>
    </lineage>
</organism>
<dbReference type="InterPro" id="IPR017953">
    <property type="entry name" value="Carbohydrate_kinase_pred_CS"/>
</dbReference>
<evidence type="ECO:0000313" key="22">
    <source>
        <dbReference type="EMBL" id="QLY39933.1"/>
    </source>
</evidence>
<comment type="similarity">
    <text evidence="17">Belongs to the NnrD/CARKD family.</text>
</comment>
<feature type="domain" description="YjeF C-terminal" evidence="20">
    <location>
        <begin position="226"/>
        <end position="483"/>
    </location>
</feature>
<dbReference type="CDD" id="cd01171">
    <property type="entry name" value="YXKO-related"/>
    <property type="match status" value="1"/>
</dbReference>
<evidence type="ECO:0000256" key="14">
    <source>
        <dbReference type="ARBA" id="ARBA00025153"/>
    </source>
</evidence>
<dbReference type="GO" id="GO:0052855">
    <property type="term" value="F:ADP-dependent NAD(P)H-hydrate dehydratase activity"/>
    <property type="evidence" value="ECO:0007669"/>
    <property type="project" value="UniProtKB-UniRule"/>
</dbReference>
<evidence type="ECO:0000256" key="7">
    <source>
        <dbReference type="ARBA" id="ARBA00022840"/>
    </source>
</evidence>
<comment type="catalytic activity">
    <reaction evidence="1 18 19">
        <text>(6R)-NADHX = (6S)-NADHX</text>
        <dbReference type="Rhea" id="RHEA:32215"/>
        <dbReference type="ChEBI" id="CHEBI:64074"/>
        <dbReference type="ChEBI" id="CHEBI:64075"/>
        <dbReference type="EC" id="5.1.99.6"/>
    </reaction>
</comment>
<evidence type="ECO:0000256" key="9">
    <source>
        <dbReference type="ARBA" id="ARBA00022958"/>
    </source>
</evidence>
<comment type="catalytic activity">
    <reaction evidence="15 17 19">
        <text>(6S)-NADHX + ADP = AMP + phosphate + NADH + H(+)</text>
        <dbReference type="Rhea" id="RHEA:32223"/>
        <dbReference type="ChEBI" id="CHEBI:15378"/>
        <dbReference type="ChEBI" id="CHEBI:43474"/>
        <dbReference type="ChEBI" id="CHEBI:57945"/>
        <dbReference type="ChEBI" id="CHEBI:64074"/>
        <dbReference type="ChEBI" id="CHEBI:456215"/>
        <dbReference type="ChEBI" id="CHEBI:456216"/>
        <dbReference type="EC" id="4.2.1.136"/>
    </reaction>
</comment>
<dbReference type="AlphaFoldDB" id="A0A7L6N199"/>
<dbReference type="Pfam" id="PF01256">
    <property type="entry name" value="Carb_kinase"/>
    <property type="match status" value="1"/>
</dbReference>
<evidence type="ECO:0000256" key="16">
    <source>
        <dbReference type="ARBA" id="ARBA00049209"/>
    </source>
</evidence>
<dbReference type="InterPro" id="IPR000631">
    <property type="entry name" value="CARKD"/>
</dbReference>
<evidence type="ECO:0000256" key="8">
    <source>
        <dbReference type="ARBA" id="ARBA00022857"/>
    </source>
</evidence>
<keyword evidence="10 17" id="KW-0520">NAD</keyword>
<dbReference type="NCBIfam" id="TIGR00196">
    <property type="entry name" value="yjeF_cterm"/>
    <property type="match status" value="1"/>
</dbReference>
<feature type="binding site" evidence="18">
    <location>
        <position position="145"/>
    </location>
    <ligand>
        <name>(6S)-NADPHX</name>
        <dbReference type="ChEBI" id="CHEBI:64076"/>
    </ligand>
</feature>
<evidence type="ECO:0000313" key="23">
    <source>
        <dbReference type="Proteomes" id="UP000512167"/>
    </source>
</evidence>
<dbReference type="InterPro" id="IPR036652">
    <property type="entry name" value="YjeF_N_dom_sf"/>
</dbReference>
<dbReference type="PANTHER" id="PTHR12592:SF0">
    <property type="entry name" value="ATP-DEPENDENT (S)-NAD(P)H-HYDRATE DEHYDRATASE"/>
    <property type="match status" value="1"/>
</dbReference>
<evidence type="ECO:0000256" key="11">
    <source>
        <dbReference type="ARBA" id="ARBA00023235"/>
    </source>
</evidence>
<comment type="catalytic activity">
    <reaction evidence="2 18 19">
        <text>(6R)-NADPHX = (6S)-NADPHX</text>
        <dbReference type="Rhea" id="RHEA:32227"/>
        <dbReference type="ChEBI" id="CHEBI:64076"/>
        <dbReference type="ChEBI" id="CHEBI:64077"/>
        <dbReference type="EC" id="5.1.99.6"/>
    </reaction>
</comment>
<keyword evidence="12 17" id="KW-0456">Lyase</keyword>
<keyword evidence="23" id="KW-1185">Reference proteome</keyword>
<evidence type="ECO:0000256" key="3">
    <source>
        <dbReference type="ARBA" id="ARBA00006001"/>
    </source>
</evidence>
<dbReference type="NCBIfam" id="TIGR00197">
    <property type="entry name" value="yjeF_nterm"/>
    <property type="match status" value="1"/>
</dbReference>
<keyword evidence="8 17" id="KW-0521">NADP</keyword>
<name>A0A7L6N199_9MOLU</name>
<dbReference type="GO" id="GO:0005524">
    <property type="term" value="F:ATP binding"/>
    <property type="evidence" value="ECO:0007669"/>
    <property type="project" value="UniProtKB-UniRule"/>
</dbReference>
<comment type="similarity">
    <text evidence="3 19">In the N-terminal section; belongs to the NnrE/AIBP family.</text>
</comment>
<dbReference type="EC" id="5.1.99.6" evidence="19"/>
<dbReference type="PROSITE" id="PS01050">
    <property type="entry name" value="YJEF_C_2"/>
    <property type="match status" value="1"/>
</dbReference>
<dbReference type="SUPFAM" id="SSF53613">
    <property type="entry name" value="Ribokinase-like"/>
    <property type="match status" value="1"/>
</dbReference>
<comment type="caution">
    <text evidence="17">Lacks conserved residue(s) required for the propagation of feature annotation.</text>
</comment>
<keyword evidence="6 17" id="KW-0547">Nucleotide-binding</keyword>
<sequence length="483" mass="53743">MEAVLSVQEMKDLEALTLKELKLSEIDLMKQAGLELTEDFLERARPEIHDTISIVSSVGHNGGDGLVMYLELIKHGFKPKMVIIGRLDQASQAYKYFFEMVNKETKIFFLTKETDMDVQKALVSSKYIVDAIIGIGLSRPLDGFYLDLVRYINGLEKIVYSVDIPTGIHPNNGLLFNEAIKANYTGIVGFYKYGNIINDALDYHGQIKVLDIGLVKKHDVMVKLIFDEDFSIEPKKRNHNSYKYNYGLGYFIGGSKTMPGAINLSVLAALRSGMGIAHVIQENPVARHLEVIYEDINDPIDITKVDSIVFGPGLNPKHEDYKKIYQKINDSQIKSVIDGGGLKFLNLDEVKNPNMILTPHEKEFSDLFSVGVDEVEHHPFKYIKEIVDKNITLILKGQTNVIANKKHIYLYQSKNPGLATAGSGDVLTGTIASYLVDNSPISAAIKGVLLHSKAAGLARDKYGQVSMIASDIIHEIANVLKRG</sequence>
<dbReference type="RefSeq" id="WP_312032425.1">
    <property type="nucleotide sequence ID" value="NZ_CP051151.1"/>
</dbReference>
<keyword evidence="13" id="KW-0511">Multifunctional enzyme</keyword>
<comment type="cofactor">
    <cofactor evidence="18 19">
        <name>K(+)</name>
        <dbReference type="ChEBI" id="CHEBI:29103"/>
    </cofactor>
    <text evidence="18 19">Binds 1 potassium ion per subunit.</text>
</comment>
<evidence type="ECO:0000256" key="6">
    <source>
        <dbReference type="ARBA" id="ARBA00022741"/>
    </source>
</evidence>
<comment type="similarity">
    <text evidence="18">Belongs to the NnrE/AIBP family.</text>
</comment>
<dbReference type="PROSITE" id="PS51385">
    <property type="entry name" value="YJEF_N"/>
    <property type="match status" value="1"/>
</dbReference>
<comment type="subunit">
    <text evidence="17">Homotetramer.</text>
</comment>
<dbReference type="InterPro" id="IPR004443">
    <property type="entry name" value="YjeF_N_dom"/>
</dbReference>
<feature type="binding site" evidence="18">
    <location>
        <begin position="134"/>
        <end position="140"/>
    </location>
    <ligand>
        <name>(6S)-NADPHX</name>
        <dbReference type="ChEBI" id="CHEBI:64076"/>
    </ligand>
</feature>